<dbReference type="PROSITE" id="PS51257">
    <property type="entry name" value="PROKAR_LIPOPROTEIN"/>
    <property type="match status" value="1"/>
</dbReference>
<evidence type="ECO:0008006" key="5">
    <source>
        <dbReference type="Google" id="ProtNLM"/>
    </source>
</evidence>
<sequence length="179" mass="19917">MKKLLTSMVLSTLILAGCGDAAELETKINKLEEENAVLVEKVSEYEEALAEVETTKVKTEEDILAKWQIILATETSLKFLGVLKTGNPKEIEPWLTEEISYKDGTLIFADSIQGSDNKFKIDGYGDFSVKTIDMDEKGNSIYTGLESPNHFYDSNTLFNFSFESQTDGSYKLTSIGTDI</sequence>
<proteinExistence type="predicted"/>
<feature type="chain" id="PRO_5046935790" description="Lipoprotein" evidence="2">
    <location>
        <begin position="22"/>
        <end position="179"/>
    </location>
</feature>
<reference evidence="3 4" key="1">
    <citation type="submission" date="2020-12" db="EMBL/GenBank/DDBJ databases">
        <title>YIM B01967 draft genome.</title>
        <authorList>
            <person name="Yan X."/>
        </authorList>
    </citation>
    <scope>NUCLEOTIDE SEQUENCE [LARGE SCALE GENOMIC DNA]</scope>
    <source>
        <strain evidence="3 4">YIM B01967</strain>
    </source>
</reference>
<keyword evidence="1" id="KW-0175">Coiled coil</keyword>
<evidence type="ECO:0000256" key="2">
    <source>
        <dbReference type="SAM" id="SignalP"/>
    </source>
</evidence>
<name>A0ABS1H3U7_9BACL</name>
<dbReference type="Proteomes" id="UP000618943">
    <property type="component" value="Unassembled WGS sequence"/>
</dbReference>
<keyword evidence="2" id="KW-0732">Signal</keyword>
<keyword evidence="4" id="KW-1185">Reference proteome</keyword>
<evidence type="ECO:0000313" key="4">
    <source>
        <dbReference type="Proteomes" id="UP000618943"/>
    </source>
</evidence>
<dbReference type="RefSeq" id="WP_200747978.1">
    <property type="nucleotide sequence ID" value="NZ_JAEOAH010000003.1"/>
</dbReference>
<evidence type="ECO:0000256" key="1">
    <source>
        <dbReference type="SAM" id="Coils"/>
    </source>
</evidence>
<feature type="signal peptide" evidence="2">
    <location>
        <begin position="1"/>
        <end position="21"/>
    </location>
</feature>
<feature type="coiled-coil region" evidence="1">
    <location>
        <begin position="21"/>
        <end position="62"/>
    </location>
</feature>
<protein>
    <recommendedName>
        <fullName evidence="5">Lipoprotein</fullName>
    </recommendedName>
</protein>
<accession>A0ABS1H3U7</accession>
<dbReference type="EMBL" id="JAEOAH010000003">
    <property type="protein sequence ID" value="MBK3493979.1"/>
    <property type="molecule type" value="Genomic_DNA"/>
</dbReference>
<comment type="caution">
    <text evidence="3">The sequence shown here is derived from an EMBL/GenBank/DDBJ whole genome shotgun (WGS) entry which is preliminary data.</text>
</comment>
<gene>
    <name evidence="3" type="ORF">JFL43_03715</name>
</gene>
<evidence type="ECO:0000313" key="3">
    <source>
        <dbReference type="EMBL" id="MBK3493979.1"/>
    </source>
</evidence>
<organism evidence="3 4">
    <name type="scientific">Viridibacillus soli</name>
    <dbReference type="NCBI Taxonomy" id="2798301"/>
    <lineage>
        <taxon>Bacteria</taxon>
        <taxon>Bacillati</taxon>
        <taxon>Bacillota</taxon>
        <taxon>Bacilli</taxon>
        <taxon>Bacillales</taxon>
        <taxon>Caryophanaceae</taxon>
        <taxon>Viridibacillus</taxon>
    </lineage>
</organism>